<dbReference type="KEGG" id="tad:TRIADDRAFT_27954"/>
<dbReference type="SUPFAM" id="SSF63737">
    <property type="entry name" value="Leukotriene A4 hydrolase N-terminal domain"/>
    <property type="match status" value="1"/>
</dbReference>
<keyword evidence="12" id="KW-1185">Reference proteome</keyword>
<evidence type="ECO:0000256" key="1">
    <source>
        <dbReference type="ARBA" id="ARBA00004123"/>
    </source>
</evidence>
<evidence type="ECO:0000256" key="6">
    <source>
        <dbReference type="ARBA" id="ARBA00023242"/>
    </source>
</evidence>
<dbReference type="GeneID" id="6755492"/>
<sequence>MYLMIQIALYFYSYFADCKSFSLSIEYQIINPKSGIQFVVPSTDNEHIKKSFHAFTCGHYNSSRLWFPCMDNYWNLCTWSLSFNVDATMIAISNGELVKKIIDDDGKNVTFHYKLDVPTAAPNIGFAIGYFEIFVDPKIPTVTHFCLPGLLPVLKHSVSLFHKAYDLYQSILSARFPFKSYKQVFVNESYNNCSTYSSLSILNTGLLHSARIIEQHHLSQHVMAIALAQQYFGCFVGIETWNDWWLTAGISGYLSAIFIKRRFGTSEYKHYIHKEMEALSEYEFAGPPLPPLHVDETLTQVHTDISVAYTNQQDRIPINYHPCFTFPTQLEMFERRSQLIMRMIEIRIGQESLLQAFNKLLTLANTGAKHHSHSSQWGNLLISTKHFLKTIHLVSGKDIKEFINQWVCRSGLPHFKGSFSFNRKRNTLELELTEKQDKSQFGFYVGPLTICVQEVDGSYTHTLQIEESTYHYDISCHSKSKKNKKKKIPLSNGDETEINFSSADSDSPVLWVRIDPDMHWLRKVTFDQPDYMWQYQMKYERDSLAQYLAVKALAKYVSADSVCCLTEIINDRHIYYRIRVAAIKALAKVTGEWALQRCSIATSLFNIYRKMFGSRSCQTIPRYNDFSYMIGYFIQKAIPKALGSIRNSHGNCPREILDFIIDLIKYNDNSQNEYSDNYYMSSLIDALTSAISPATTITGISESNYTLSEESKIILQEVTHALNYEKILASHRNCISVSCIKNIRMLQKKGHIPPRADVFRMYARYGFFQDIREAAIDQLADFIKVESSVADLRWIFSLIEKDPVPFMRHYALQAIIRSAPFSNLKRTTSALNNIELIERLWTLIGFDTKHDCRLRCDAMELYTELYGRSTPDCIPPILNSVSLRQFESLQ</sequence>
<evidence type="ECO:0000256" key="3">
    <source>
        <dbReference type="ARBA" id="ARBA00017363"/>
    </source>
</evidence>
<evidence type="ECO:0000313" key="11">
    <source>
        <dbReference type="EMBL" id="EDV23052.1"/>
    </source>
</evidence>
<dbReference type="InterPro" id="IPR027268">
    <property type="entry name" value="Peptidase_M4/M1_CTD_sf"/>
</dbReference>
<dbReference type="Pfam" id="PF25577">
    <property type="entry name" value="TPR_TAF2_C"/>
    <property type="match status" value="1"/>
</dbReference>
<dbReference type="OrthoDB" id="308861at2759"/>
<keyword evidence="6" id="KW-0539">Nucleus</keyword>
<feature type="domain" description="Transcription initiation factor TFIID subunit 2 Ig-like" evidence="9">
    <location>
        <begin position="410"/>
        <end position="529"/>
    </location>
</feature>
<evidence type="ECO:0000313" key="12">
    <source>
        <dbReference type="Proteomes" id="UP000009022"/>
    </source>
</evidence>
<evidence type="ECO:0000259" key="10">
    <source>
        <dbReference type="Pfam" id="PF25577"/>
    </source>
</evidence>
<dbReference type="Gene3D" id="1.10.390.10">
    <property type="entry name" value="Neutral Protease Domain 2"/>
    <property type="match status" value="1"/>
</dbReference>
<reference evidence="11 12" key="1">
    <citation type="journal article" date="2008" name="Nature">
        <title>The Trichoplax genome and the nature of placozoans.</title>
        <authorList>
            <person name="Srivastava M."/>
            <person name="Begovic E."/>
            <person name="Chapman J."/>
            <person name="Putnam N.H."/>
            <person name="Hellsten U."/>
            <person name="Kawashima T."/>
            <person name="Kuo A."/>
            <person name="Mitros T."/>
            <person name="Salamov A."/>
            <person name="Carpenter M.L."/>
            <person name="Signorovitch A.Y."/>
            <person name="Moreno M.A."/>
            <person name="Kamm K."/>
            <person name="Grimwood J."/>
            <person name="Schmutz J."/>
            <person name="Shapiro H."/>
            <person name="Grigoriev I.V."/>
            <person name="Buss L.W."/>
            <person name="Schierwater B."/>
            <person name="Dellaporta S.L."/>
            <person name="Rokhsar D.S."/>
        </authorList>
    </citation>
    <scope>NUCLEOTIDE SEQUENCE [LARGE SCALE GENOMIC DNA]</scope>
    <source>
        <strain evidence="11 12">Grell-BS-1999</strain>
    </source>
</reference>
<dbReference type="InterPro" id="IPR057345">
    <property type="entry name" value="Ig-like_TAF2"/>
</dbReference>
<dbReference type="AlphaFoldDB" id="B3S247"/>
<dbReference type="Gene3D" id="2.60.40.1730">
    <property type="entry name" value="tricorn interacting facor f3 domain"/>
    <property type="match status" value="1"/>
</dbReference>
<dbReference type="STRING" id="10228.B3S247"/>
<dbReference type="InParanoid" id="B3S247"/>
<feature type="domain" description="Aminopeptidase N-like N-terminal" evidence="8">
    <location>
        <begin position="19"/>
        <end position="116"/>
    </location>
</feature>
<keyword evidence="4" id="KW-0805">Transcription regulation</keyword>
<dbReference type="FunFam" id="1.10.390.10:FF:000057">
    <property type="entry name" value="Transcription initiation factor TFIID subunit 2"/>
    <property type="match status" value="1"/>
</dbReference>
<comment type="subcellular location">
    <subcellularLocation>
        <location evidence="1">Nucleus</location>
    </subcellularLocation>
</comment>
<dbReference type="OMA" id="EQPDYQW"/>
<dbReference type="InterPro" id="IPR045357">
    <property type="entry name" value="Aminopeptidase_N-like_N"/>
</dbReference>
<dbReference type="GO" id="GO:0006367">
    <property type="term" value="P:transcription initiation at RNA polymerase II promoter"/>
    <property type="evidence" value="ECO:0000318"/>
    <property type="project" value="GO_Central"/>
</dbReference>
<keyword evidence="5" id="KW-0804">Transcription</keyword>
<evidence type="ECO:0000256" key="2">
    <source>
        <dbReference type="ARBA" id="ARBA00010937"/>
    </source>
</evidence>
<dbReference type="PANTHER" id="PTHR15137">
    <property type="entry name" value="TRANSCRIPTION INITIATION FACTOR TFIID"/>
    <property type="match status" value="1"/>
</dbReference>
<protein>
    <recommendedName>
        <fullName evidence="3">Transcription initiation factor TFIID subunit 2</fullName>
    </recommendedName>
    <alternativeName>
        <fullName evidence="7">Transcription initiation factor TFIID 150 kDa subunit</fullName>
    </alternativeName>
</protein>
<dbReference type="InterPro" id="IPR016024">
    <property type="entry name" value="ARM-type_fold"/>
</dbReference>
<evidence type="ECO:0000256" key="4">
    <source>
        <dbReference type="ARBA" id="ARBA00023015"/>
    </source>
</evidence>
<dbReference type="GO" id="GO:0003682">
    <property type="term" value="F:chromatin binding"/>
    <property type="evidence" value="ECO:0000318"/>
    <property type="project" value="GO_Central"/>
</dbReference>
<dbReference type="FunCoup" id="B3S247">
    <property type="interactions" value="2121"/>
</dbReference>
<dbReference type="RefSeq" id="XP_002113962.1">
    <property type="nucleotide sequence ID" value="XM_002113926.1"/>
</dbReference>
<accession>B3S247</accession>
<dbReference type="PhylomeDB" id="B3S247"/>
<dbReference type="eggNOG" id="KOG1932">
    <property type="taxonomic scope" value="Eukaryota"/>
</dbReference>
<dbReference type="CTD" id="6755492"/>
<dbReference type="GO" id="GO:0000976">
    <property type="term" value="F:transcription cis-regulatory region binding"/>
    <property type="evidence" value="ECO:0000318"/>
    <property type="project" value="GO_Central"/>
</dbReference>
<proteinExistence type="inferred from homology"/>
<dbReference type="FunFam" id="2.60.40.1730:FF:000061">
    <property type="match status" value="1"/>
</dbReference>
<name>B3S247_TRIAD</name>
<dbReference type="Pfam" id="PF17900">
    <property type="entry name" value="Peptidase_M1_N"/>
    <property type="match status" value="1"/>
</dbReference>
<evidence type="ECO:0000256" key="5">
    <source>
        <dbReference type="ARBA" id="ARBA00023163"/>
    </source>
</evidence>
<evidence type="ECO:0000259" key="9">
    <source>
        <dbReference type="Pfam" id="PF25316"/>
    </source>
</evidence>
<feature type="domain" description="Transcription initiation factor TFIID subunit 2 TPR repeats" evidence="10">
    <location>
        <begin position="530"/>
        <end position="877"/>
    </location>
</feature>
<dbReference type="CDD" id="cd09839">
    <property type="entry name" value="M1_like_TAF2"/>
    <property type="match status" value="1"/>
</dbReference>
<dbReference type="HOGENOM" id="CLU_002317_0_0_1"/>
<dbReference type="GO" id="GO:0005669">
    <property type="term" value="C:transcription factor TFIID complex"/>
    <property type="evidence" value="ECO:0000318"/>
    <property type="project" value="GO_Central"/>
</dbReference>
<dbReference type="Pfam" id="PF25316">
    <property type="entry name" value="TAF2_3rd"/>
    <property type="match status" value="1"/>
</dbReference>
<dbReference type="EMBL" id="DS985247">
    <property type="protein sequence ID" value="EDV23052.1"/>
    <property type="molecule type" value="Genomic_DNA"/>
</dbReference>
<dbReference type="Proteomes" id="UP000009022">
    <property type="component" value="Unassembled WGS sequence"/>
</dbReference>
<evidence type="ECO:0000259" key="8">
    <source>
        <dbReference type="Pfam" id="PF17900"/>
    </source>
</evidence>
<dbReference type="SUPFAM" id="SSF48371">
    <property type="entry name" value="ARM repeat"/>
    <property type="match status" value="1"/>
</dbReference>
<dbReference type="InterPro" id="IPR042097">
    <property type="entry name" value="Aminopeptidase_N-like_N_sf"/>
</dbReference>
<organism evidence="11 12">
    <name type="scientific">Trichoplax adhaerens</name>
    <name type="common">Trichoplax reptans</name>
    <dbReference type="NCBI Taxonomy" id="10228"/>
    <lineage>
        <taxon>Eukaryota</taxon>
        <taxon>Metazoa</taxon>
        <taxon>Placozoa</taxon>
        <taxon>Uniplacotomia</taxon>
        <taxon>Trichoplacea</taxon>
        <taxon>Trichoplacidae</taxon>
        <taxon>Trichoplax</taxon>
    </lineage>
</organism>
<comment type="similarity">
    <text evidence="2">Belongs to the TAF2 family.</text>
</comment>
<evidence type="ECO:0000256" key="7">
    <source>
        <dbReference type="ARBA" id="ARBA00033345"/>
    </source>
</evidence>
<dbReference type="InterPro" id="IPR057991">
    <property type="entry name" value="TPR_TAF2_C"/>
</dbReference>
<dbReference type="SUPFAM" id="SSF55486">
    <property type="entry name" value="Metalloproteases ('zincins'), catalytic domain"/>
    <property type="match status" value="1"/>
</dbReference>
<dbReference type="PANTHER" id="PTHR15137:SF9">
    <property type="entry name" value="TRANSCRIPTION INITIATION FACTOR TFIID SUBUNIT 2"/>
    <property type="match status" value="1"/>
</dbReference>
<gene>
    <name evidence="11" type="ORF">TRIADDRAFT_27954</name>
</gene>
<dbReference type="InterPro" id="IPR037813">
    <property type="entry name" value="TAF2"/>
</dbReference>